<dbReference type="GO" id="GO:0005680">
    <property type="term" value="C:anaphase-promoting complex"/>
    <property type="evidence" value="ECO:0007669"/>
    <property type="project" value="InterPro"/>
</dbReference>
<dbReference type="GO" id="GO:0031145">
    <property type="term" value="P:anaphase-promoting complex-dependent catabolic process"/>
    <property type="evidence" value="ECO:0007669"/>
    <property type="project" value="InterPro"/>
</dbReference>
<feature type="compositionally biased region" description="Gly residues" evidence="2">
    <location>
        <begin position="54"/>
        <end position="63"/>
    </location>
</feature>
<evidence type="ECO:0000256" key="1">
    <source>
        <dbReference type="ARBA" id="ARBA00022786"/>
    </source>
</evidence>
<reference evidence="3 4" key="1">
    <citation type="submission" date="2018-05" db="EMBL/GenBank/DDBJ databases">
        <title>Genome sequencing and assembly of the regulated plant pathogen Lachnellula willkommii and related sister species for the development of diagnostic species identification markers.</title>
        <authorList>
            <person name="Giroux E."/>
            <person name="Bilodeau G."/>
        </authorList>
    </citation>
    <scope>NUCLEOTIDE SEQUENCE [LARGE SCALE GENOMIC DNA]</scope>
    <source>
        <strain evidence="3 4">CBS 185.66</strain>
    </source>
</reference>
<dbReference type="Pfam" id="PF10471">
    <property type="entry name" value="ANAPC_CDC26"/>
    <property type="match status" value="1"/>
</dbReference>
<name>A0A8H8RAU4_9HELO</name>
<feature type="compositionally biased region" description="Basic and acidic residues" evidence="2">
    <location>
        <begin position="38"/>
        <end position="52"/>
    </location>
</feature>
<protein>
    <recommendedName>
        <fullName evidence="5">Anaphase-promoting complex subunit CDC26</fullName>
    </recommendedName>
</protein>
<feature type="region of interest" description="Disordered" evidence="2">
    <location>
        <begin position="38"/>
        <end position="63"/>
    </location>
</feature>
<proteinExistence type="predicted"/>
<gene>
    <name evidence="3" type="ORF">LHYA1_G001305</name>
</gene>
<evidence type="ECO:0008006" key="5">
    <source>
        <dbReference type="Google" id="ProtNLM"/>
    </source>
</evidence>
<dbReference type="Proteomes" id="UP000431533">
    <property type="component" value="Unassembled WGS sequence"/>
</dbReference>
<dbReference type="RefSeq" id="XP_031008762.1">
    <property type="nucleotide sequence ID" value="XM_031146289.1"/>
</dbReference>
<dbReference type="AlphaFoldDB" id="A0A8H8RAU4"/>
<keyword evidence="1" id="KW-0833">Ubl conjugation pathway</keyword>
<dbReference type="EMBL" id="QGMH01000012">
    <property type="protein sequence ID" value="TVY29975.1"/>
    <property type="molecule type" value="Genomic_DNA"/>
</dbReference>
<evidence type="ECO:0000256" key="2">
    <source>
        <dbReference type="SAM" id="MobiDB-lite"/>
    </source>
</evidence>
<dbReference type="InterPro" id="IPR018860">
    <property type="entry name" value="APC_suCDC26"/>
</dbReference>
<sequence>MLRRKPTAITLTTEDVAIYEDARAREALLRDELRSLPGDRAKQQVKSREERLGLVGGGGNSRG</sequence>
<dbReference type="GeneID" id="41981503"/>
<accession>A0A8H8RAU4</accession>
<organism evidence="3 4">
    <name type="scientific">Lachnellula hyalina</name>
    <dbReference type="NCBI Taxonomy" id="1316788"/>
    <lineage>
        <taxon>Eukaryota</taxon>
        <taxon>Fungi</taxon>
        <taxon>Dikarya</taxon>
        <taxon>Ascomycota</taxon>
        <taxon>Pezizomycotina</taxon>
        <taxon>Leotiomycetes</taxon>
        <taxon>Helotiales</taxon>
        <taxon>Lachnaceae</taxon>
        <taxon>Lachnellula</taxon>
    </lineage>
</organism>
<comment type="caution">
    <text evidence="3">The sequence shown here is derived from an EMBL/GenBank/DDBJ whole genome shotgun (WGS) entry which is preliminary data.</text>
</comment>
<keyword evidence="4" id="KW-1185">Reference proteome</keyword>
<evidence type="ECO:0000313" key="4">
    <source>
        <dbReference type="Proteomes" id="UP000431533"/>
    </source>
</evidence>
<evidence type="ECO:0000313" key="3">
    <source>
        <dbReference type="EMBL" id="TVY29975.1"/>
    </source>
</evidence>